<dbReference type="RefSeq" id="WP_143232272.1">
    <property type="nucleotide sequence ID" value="NZ_BOMU01000040.1"/>
</dbReference>
<evidence type="ECO:0000313" key="2">
    <source>
        <dbReference type="Proteomes" id="UP000198415"/>
    </source>
</evidence>
<sequence>MAESETGRPEPMARLVREGSVSSSIGHLQQVFSGITDRLRMTPIEQVATRLRAWDNYQRASLGRGETPALVAGAIKSSFSLSETKFQPRGEAGLELPDSTEVPAFAYLDGIVRLAAQLAIPEEFDEQRLVVTLFLYRVIARAGQVYEGFLHRDIASEQEPVGSVIFYPTVRTQNIEGAEFGAHFSDLPTEELLGRDHDVTFTPEEYEGAALVLGYPHNLAHGVRLGKNPHAALTDPTRARADDVRDLIDPRETTFVKDMAVLTFTKAPAIEVDMEPIRATP</sequence>
<organism evidence="1 2">
    <name type="scientific">Actinoplanes regularis</name>
    <dbReference type="NCBI Taxonomy" id="52697"/>
    <lineage>
        <taxon>Bacteria</taxon>
        <taxon>Bacillati</taxon>
        <taxon>Actinomycetota</taxon>
        <taxon>Actinomycetes</taxon>
        <taxon>Micromonosporales</taxon>
        <taxon>Micromonosporaceae</taxon>
        <taxon>Actinoplanes</taxon>
    </lineage>
</organism>
<dbReference type="AlphaFoldDB" id="A0A238X5B9"/>
<protein>
    <submittedName>
        <fullName evidence="1">Uncharacterized protein</fullName>
    </submittedName>
</protein>
<gene>
    <name evidence="1" type="ORF">SAMN06264365_10385</name>
</gene>
<proteinExistence type="predicted"/>
<accession>A0A238X5B9</accession>
<evidence type="ECO:0000313" key="1">
    <source>
        <dbReference type="EMBL" id="SNR54097.1"/>
    </source>
</evidence>
<dbReference type="OrthoDB" id="9819230at2"/>
<dbReference type="Proteomes" id="UP000198415">
    <property type="component" value="Unassembled WGS sequence"/>
</dbReference>
<name>A0A238X5B9_9ACTN</name>
<reference evidence="1 2" key="1">
    <citation type="submission" date="2017-06" db="EMBL/GenBank/DDBJ databases">
        <authorList>
            <person name="Kim H.J."/>
            <person name="Triplett B.A."/>
        </authorList>
    </citation>
    <scope>NUCLEOTIDE SEQUENCE [LARGE SCALE GENOMIC DNA]</scope>
    <source>
        <strain evidence="1 2">DSM 43151</strain>
    </source>
</reference>
<keyword evidence="2" id="KW-1185">Reference proteome</keyword>
<dbReference type="EMBL" id="FZNR01000003">
    <property type="protein sequence ID" value="SNR54097.1"/>
    <property type="molecule type" value="Genomic_DNA"/>
</dbReference>